<comment type="caution">
    <text evidence="6">The sequence shown here is derived from an EMBL/GenBank/DDBJ whole genome shotgun (WGS) entry which is preliminary data.</text>
</comment>
<gene>
    <name evidence="6" type="ORF">ACFPN5_06590</name>
</gene>
<dbReference type="PRINTS" id="PR00080">
    <property type="entry name" value="SDRFAMILY"/>
</dbReference>
<comment type="similarity">
    <text evidence="1 3">Belongs to the short-chain dehydrogenases/reductases (SDR) family.</text>
</comment>
<sequence>MAASLKPLDQQIIVLTGASSGIGLATAQDAARRGAKLVLVARSGDVLEAIVRGLAAAGHEAIHVVADVSDREQVEHVARQAVARFGRIDTWVNCAGSTIYGRLDEVSEADSRRLFDINFWGMVHGCLTALPHLRMTGGALINVGSEASELAIPLQGMYSASKHAVKGFTDALRIEIEHVDGAPVSITLIEPTAVDTPLPQHARNYLAHEPKLPAPQIDPHQVAEAILNAATTPMRDVKVGAMASLDVAMEKLVPGLVDVLSVFQVPRQQTDQRPANPEGSLYKPRSEGRIYGCGNGKGR</sequence>
<evidence type="ECO:0000256" key="1">
    <source>
        <dbReference type="ARBA" id="ARBA00006484"/>
    </source>
</evidence>
<evidence type="ECO:0000256" key="4">
    <source>
        <dbReference type="SAM" id="MobiDB-lite"/>
    </source>
</evidence>
<evidence type="ECO:0000256" key="3">
    <source>
        <dbReference type="RuleBase" id="RU000363"/>
    </source>
</evidence>
<dbReference type="SUPFAM" id="SSF51735">
    <property type="entry name" value="NAD(P)-binding Rossmann-fold domains"/>
    <property type="match status" value="1"/>
</dbReference>
<dbReference type="PANTHER" id="PTHR44196">
    <property type="entry name" value="DEHYDROGENASE/REDUCTASE SDR FAMILY MEMBER 7B"/>
    <property type="match status" value="1"/>
</dbReference>
<accession>A0ABW0L3W8</accession>
<dbReference type="Gene3D" id="3.40.50.720">
    <property type="entry name" value="NAD(P)-binding Rossmann-like Domain"/>
    <property type="match status" value="1"/>
</dbReference>
<dbReference type="InterPro" id="IPR057326">
    <property type="entry name" value="KR_dom"/>
</dbReference>
<dbReference type="SMART" id="SM00822">
    <property type="entry name" value="PKS_KR"/>
    <property type="match status" value="1"/>
</dbReference>
<evidence type="ECO:0000313" key="6">
    <source>
        <dbReference type="EMBL" id="MFC5459472.1"/>
    </source>
</evidence>
<feature type="region of interest" description="Disordered" evidence="4">
    <location>
        <begin position="268"/>
        <end position="299"/>
    </location>
</feature>
<dbReference type="InterPro" id="IPR036291">
    <property type="entry name" value="NAD(P)-bd_dom_sf"/>
</dbReference>
<keyword evidence="2" id="KW-0560">Oxidoreductase</keyword>
<dbReference type="RefSeq" id="WP_379781374.1">
    <property type="nucleotide sequence ID" value="NZ_JBHSMU010000007.1"/>
</dbReference>
<evidence type="ECO:0000256" key="2">
    <source>
        <dbReference type="ARBA" id="ARBA00023002"/>
    </source>
</evidence>
<dbReference type="EMBL" id="JBHSMU010000007">
    <property type="protein sequence ID" value="MFC5459472.1"/>
    <property type="molecule type" value="Genomic_DNA"/>
</dbReference>
<dbReference type="InterPro" id="IPR002347">
    <property type="entry name" value="SDR_fam"/>
</dbReference>
<proteinExistence type="inferred from homology"/>
<reference evidence="7" key="1">
    <citation type="journal article" date="2019" name="Int. J. Syst. Evol. Microbiol.">
        <title>The Global Catalogue of Microorganisms (GCM) 10K type strain sequencing project: providing services to taxonomists for standard genome sequencing and annotation.</title>
        <authorList>
            <consortium name="The Broad Institute Genomics Platform"/>
            <consortium name="The Broad Institute Genome Sequencing Center for Infectious Disease"/>
            <person name="Wu L."/>
            <person name="Ma J."/>
        </authorList>
    </citation>
    <scope>NUCLEOTIDE SEQUENCE [LARGE SCALE GENOMIC DNA]</scope>
    <source>
        <strain evidence="7">KACC 12649</strain>
    </source>
</reference>
<dbReference type="Pfam" id="PF00106">
    <property type="entry name" value="adh_short"/>
    <property type="match status" value="1"/>
</dbReference>
<dbReference type="PANTHER" id="PTHR44196:SF1">
    <property type="entry name" value="DEHYDROGENASE_REDUCTASE SDR FAMILY MEMBER 7B"/>
    <property type="match status" value="1"/>
</dbReference>
<protein>
    <submittedName>
        <fullName evidence="6">SDR family oxidoreductase</fullName>
    </submittedName>
</protein>
<dbReference type="CDD" id="cd05360">
    <property type="entry name" value="SDR_c3"/>
    <property type="match status" value="1"/>
</dbReference>
<dbReference type="PROSITE" id="PS00061">
    <property type="entry name" value="ADH_SHORT"/>
    <property type="match status" value="1"/>
</dbReference>
<organism evidence="6 7">
    <name type="scientific">Massilia niabensis</name>
    <dbReference type="NCBI Taxonomy" id="544910"/>
    <lineage>
        <taxon>Bacteria</taxon>
        <taxon>Pseudomonadati</taxon>
        <taxon>Pseudomonadota</taxon>
        <taxon>Betaproteobacteria</taxon>
        <taxon>Burkholderiales</taxon>
        <taxon>Oxalobacteraceae</taxon>
        <taxon>Telluria group</taxon>
        <taxon>Massilia</taxon>
    </lineage>
</organism>
<dbReference type="PRINTS" id="PR00081">
    <property type="entry name" value="GDHRDH"/>
</dbReference>
<keyword evidence="7" id="KW-1185">Reference proteome</keyword>
<feature type="domain" description="Ketoreductase" evidence="5">
    <location>
        <begin position="11"/>
        <end position="192"/>
    </location>
</feature>
<dbReference type="InterPro" id="IPR020904">
    <property type="entry name" value="Sc_DH/Rdtase_CS"/>
</dbReference>
<evidence type="ECO:0000259" key="5">
    <source>
        <dbReference type="SMART" id="SM00822"/>
    </source>
</evidence>
<dbReference type="NCBIfam" id="NF005495">
    <property type="entry name" value="PRK07109.1"/>
    <property type="match status" value="1"/>
</dbReference>
<dbReference type="Proteomes" id="UP001596050">
    <property type="component" value="Unassembled WGS sequence"/>
</dbReference>
<name>A0ABW0L3W8_9BURK</name>
<evidence type="ECO:0000313" key="7">
    <source>
        <dbReference type="Proteomes" id="UP001596050"/>
    </source>
</evidence>